<organism evidence="7 8">
    <name type="scientific">Anaeromicropila populeti</name>
    <dbReference type="NCBI Taxonomy" id="37658"/>
    <lineage>
        <taxon>Bacteria</taxon>
        <taxon>Bacillati</taxon>
        <taxon>Bacillota</taxon>
        <taxon>Clostridia</taxon>
        <taxon>Lachnospirales</taxon>
        <taxon>Lachnospiraceae</taxon>
        <taxon>Anaeromicropila</taxon>
    </lineage>
</organism>
<evidence type="ECO:0000256" key="3">
    <source>
        <dbReference type="ARBA" id="ARBA00022989"/>
    </source>
</evidence>
<evidence type="ECO:0000313" key="8">
    <source>
        <dbReference type="Proteomes" id="UP000199659"/>
    </source>
</evidence>
<protein>
    <recommendedName>
        <fullName evidence="6">ABC-2 type transporter transmembrane domain-containing protein</fullName>
    </recommendedName>
</protein>
<keyword evidence="3 5" id="KW-1133">Transmembrane helix</keyword>
<dbReference type="AlphaFoldDB" id="A0A1I6KR08"/>
<comment type="subcellular location">
    <subcellularLocation>
        <location evidence="1">Membrane</location>
        <topology evidence="1">Multi-pass membrane protein</topology>
    </subcellularLocation>
</comment>
<dbReference type="Proteomes" id="UP000199659">
    <property type="component" value="Unassembled WGS sequence"/>
</dbReference>
<evidence type="ECO:0000256" key="2">
    <source>
        <dbReference type="ARBA" id="ARBA00022692"/>
    </source>
</evidence>
<evidence type="ECO:0000256" key="1">
    <source>
        <dbReference type="ARBA" id="ARBA00004141"/>
    </source>
</evidence>
<dbReference type="EMBL" id="FOYZ01000010">
    <property type="protein sequence ID" value="SFR93685.1"/>
    <property type="molecule type" value="Genomic_DNA"/>
</dbReference>
<dbReference type="GO" id="GO:0016020">
    <property type="term" value="C:membrane"/>
    <property type="evidence" value="ECO:0007669"/>
    <property type="project" value="UniProtKB-SubCell"/>
</dbReference>
<dbReference type="STRING" id="37658.SAMN05661086_02607"/>
<dbReference type="Pfam" id="PF12698">
    <property type="entry name" value="ABC2_membrane_3"/>
    <property type="match status" value="1"/>
</dbReference>
<feature type="domain" description="ABC-2 type transporter transmembrane" evidence="6">
    <location>
        <begin position="17"/>
        <end position="253"/>
    </location>
</feature>
<evidence type="ECO:0000256" key="5">
    <source>
        <dbReference type="SAM" id="Phobius"/>
    </source>
</evidence>
<keyword evidence="2 5" id="KW-0812">Transmembrane</keyword>
<proteinExistence type="predicted"/>
<feature type="transmembrane region" description="Helical" evidence="5">
    <location>
        <begin position="235"/>
        <end position="261"/>
    </location>
</feature>
<dbReference type="InterPro" id="IPR013525">
    <property type="entry name" value="ABC2_TM"/>
</dbReference>
<keyword evidence="4 5" id="KW-0472">Membrane</keyword>
<feature type="transmembrane region" description="Helical" evidence="5">
    <location>
        <begin position="20"/>
        <end position="38"/>
    </location>
</feature>
<evidence type="ECO:0000259" key="6">
    <source>
        <dbReference type="Pfam" id="PF12698"/>
    </source>
</evidence>
<reference evidence="7 8" key="1">
    <citation type="submission" date="2016-10" db="EMBL/GenBank/DDBJ databases">
        <authorList>
            <person name="de Groot N.N."/>
        </authorList>
    </citation>
    <scope>NUCLEOTIDE SEQUENCE [LARGE SCALE GENOMIC DNA]</scope>
    <source>
        <strain evidence="7 8">743A</strain>
    </source>
</reference>
<dbReference type="GO" id="GO:0140359">
    <property type="term" value="F:ABC-type transporter activity"/>
    <property type="evidence" value="ECO:0007669"/>
    <property type="project" value="InterPro"/>
</dbReference>
<feature type="transmembrane region" description="Helical" evidence="5">
    <location>
        <begin position="198"/>
        <end position="223"/>
    </location>
</feature>
<sequence>MFSIQLLMKVKSIVRDKKYISWTLLLPIALSLVVYFAFSDIGKGDSFDSIPVAVVENVPEDDGFYQALVAMESASGTRIFSADKYSFHVAKEKLKAQKVIAVIVMGKKMELYFNQMGVEEMIVKNFVEHYSKTQTNELSFVRNSEIESTKQHSVFYYYVILAIMCGFSWIAGIKTVAGMEGSCSVLGARLQISPIPKWRLFLLNALAALAVQFSEIGIVLFLMSYVFGAFYQNQILLLIQLCSMASIVGFLIGLITQVYLIRRKKMKK</sequence>
<dbReference type="OrthoDB" id="9771731at2"/>
<accession>A0A1I6KR08</accession>
<gene>
    <name evidence="7" type="ORF">SAMN05661086_02607</name>
</gene>
<evidence type="ECO:0000313" key="7">
    <source>
        <dbReference type="EMBL" id="SFR93685.1"/>
    </source>
</evidence>
<name>A0A1I6KR08_9FIRM</name>
<evidence type="ECO:0000256" key="4">
    <source>
        <dbReference type="ARBA" id="ARBA00023136"/>
    </source>
</evidence>
<dbReference type="RefSeq" id="WP_092561478.1">
    <property type="nucleotide sequence ID" value="NZ_FOYZ01000010.1"/>
</dbReference>
<feature type="transmembrane region" description="Helical" evidence="5">
    <location>
        <begin position="155"/>
        <end position="177"/>
    </location>
</feature>
<keyword evidence="8" id="KW-1185">Reference proteome</keyword>